<proteinExistence type="predicted"/>
<dbReference type="AlphaFoldDB" id="A0A554LIM4"/>
<evidence type="ECO:0000259" key="1">
    <source>
        <dbReference type="SMART" id="SM01321"/>
    </source>
</evidence>
<accession>A0A554LIM4</accession>
<name>A0A554LIM4_9BACT</name>
<protein>
    <submittedName>
        <fullName evidence="2">Transposase</fullName>
    </submittedName>
</protein>
<dbReference type="InterPro" id="IPR002686">
    <property type="entry name" value="Transposase_17"/>
</dbReference>
<dbReference type="InterPro" id="IPR036515">
    <property type="entry name" value="Transposase_17_sf"/>
</dbReference>
<dbReference type="GO" id="GO:0003677">
    <property type="term" value="F:DNA binding"/>
    <property type="evidence" value="ECO:0007669"/>
    <property type="project" value="InterPro"/>
</dbReference>
<evidence type="ECO:0000313" key="2">
    <source>
        <dbReference type="EMBL" id="TSC92710.1"/>
    </source>
</evidence>
<sequence length="204" mass="24628">MPYRQTPFTSGQYYHLYNRGVGKRELFKEKNDFLRFLEKMQLYSQEFGVEFFCFCLIPNHFHFLVLEKIDGSISQFMQKLGVSYAMYFNLKYENVGPIFQGRFKAKLIDKEEYLLHLSRYIHQNPAELIASIERKPAEFVSFIRKYPWSSYLFYLDLRKKTWVNTKFISDYFSRTIERLSYRNFVESPILAGEIEKLKPYLIDI</sequence>
<organism evidence="2 3">
    <name type="scientific">Candidatus Berkelbacteria bacterium Licking1014_7</name>
    <dbReference type="NCBI Taxonomy" id="2017147"/>
    <lineage>
        <taxon>Bacteria</taxon>
        <taxon>Candidatus Berkelbacteria</taxon>
    </lineage>
</organism>
<evidence type="ECO:0000313" key="3">
    <source>
        <dbReference type="Proteomes" id="UP000315689"/>
    </source>
</evidence>
<feature type="domain" description="Transposase IS200-like" evidence="1">
    <location>
        <begin position="9"/>
        <end position="124"/>
    </location>
</feature>
<dbReference type="PANTHER" id="PTHR34322:SF2">
    <property type="entry name" value="TRANSPOSASE IS200-LIKE DOMAIN-CONTAINING PROTEIN"/>
    <property type="match status" value="1"/>
</dbReference>
<dbReference type="SUPFAM" id="SSF143422">
    <property type="entry name" value="Transposase IS200-like"/>
    <property type="match status" value="1"/>
</dbReference>
<dbReference type="Gene3D" id="3.30.70.1290">
    <property type="entry name" value="Transposase IS200-like"/>
    <property type="match status" value="1"/>
</dbReference>
<dbReference type="SMART" id="SM01321">
    <property type="entry name" value="Y1_Tnp"/>
    <property type="match status" value="1"/>
</dbReference>
<dbReference type="GO" id="GO:0004803">
    <property type="term" value="F:transposase activity"/>
    <property type="evidence" value="ECO:0007669"/>
    <property type="project" value="InterPro"/>
</dbReference>
<dbReference type="GO" id="GO:0006313">
    <property type="term" value="P:DNA transposition"/>
    <property type="evidence" value="ECO:0007669"/>
    <property type="project" value="InterPro"/>
</dbReference>
<dbReference type="Proteomes" id="UP000315689">
    <property type="component" value="Unassembled WGS sequence"/>
</dbReference>
<comment type="caution">
    <text evidence="2">The sequence shown here is derived from an EMBL/GenBank/DDBJ whole genome shotgun (WGS) entry which is preliminary data.</text>
</comment>
<dbReference type="PANTHER" id="PTHR34322">
    <property type="entry name" value="TRANSPOSASE, Y1_TNP DOMAIN-CONTAINING"/>
    <property type="match status" value="1"/>
</dbReference>
<reference evidence="2 3" key="1">
    <citation type="submission" date="2017-07" db="EMBL/GenBank/DDBJ databases">
        <title>Mechanisms for carbon and nitrogen cycling indicate functional differentiation within the Candidate Phyla Radiation.</title>
        <authorList>
            <person name="Danczak R.E."/>
            <person name="Johnston M.D."/>
            <person name="Kenah C."/>
            <person name="Slattery M."/>
            <person name="Wrighton K.C."/>
            <person name="Wilkins M.J."/>
        </authorList>
    </citation>
    <scope>NUCLEOTIDE SEQUENCE [LARGE SCALE GENOMIC DNA]</scope>
    <source>
        <strain evidence="2">Licking1014_7</strain>
    </source>
</reference>
<gene>
    <name evidence="2" type="ORF">CEN89_496</name>
</gene>
<dbReference type="Pfam" id="PF01797">
    <property type="entry name" value="Y1_Tnp"/>
    <property type="match status" value="1"/>
</dbReference>
<dbReference type="EMBL" id="VMGK01000015">
    <property type="protein sequence ID" value="TSC92710.1"/>
    <property type="molecule type" value="Genomic_DNA"/>
</dbReference>